<dbReference type="Proteomes" id="UP001652582">
    <property type="component" value="Chromosome 24"/>
</dbReference>
<dbReference type="RefSeq" id="XP_052745107.1">
    <property type="nucleotide sequence ID" value="XM_052889147.1"/>
</dbReference>
<keyword evidence="1" id="KW-0677">Repeat</keyword>
<feature type="repeat" description="ANK" evidence="3">
    <location>
        <begin position="544"/>
        <end position="578"/>
    </location>
</feature>
<proteinExistence type="predicted"/>
<dbReference type="SUPFAM" id="SSF48403">
    <property type="entry name" value="Ankyrin repeat"/>
    <property type="match status" value="2"/>
</dbReference>
<dbReference type="SMART" id="SM00248">
    <property type="entry name" value="ANK"/>
    <property type="match status" value="7"/>
</dbReference>
<feature type="repeat" description="ANK" evidence="3">
    <location>
        <begin position="210"/>
        <end position="242"/>
    </location>
</feature>
<dbReference type="InterPro" id="IPR002110">
    <property type="entry name" value="Ankyrin_rpt"/>
</dbReference>
<accession>A0ABM3M153</accession>
<feature type="repeat" description="ANK" evidence="3">
    <location>
        <begin position="146"/>
        <end position="178"/>
    </location>
</feature>
<evidence type="ECO:0000313" key="5">
    <source>
        <dbReference type="RefSeq" id="XP_052745107.1"/>
    </source>
</evidence>
<dbReference type="PROSITE" id="PS50088">
    <property type="entry name" value="ANK_REPEAT"/>
    <property type="match status" value="5"/>
</dbReference>
<name>A0ABM3M153_BICAN</name>
<evidence type="ECO:0000256" key="3">
    <source>
        <dbReference type="PROSITE-ProRule" id="PRU00023"/>
    </source>
</evidence>
<keyword evidence="4" id="KW-1185">Reference proteome</keyword>
<dbReference type="InterPro" id="IPR036770">
    <property type="entry name" value="Ankyrin_rpt-contain_sf"/>
</dbReference>
<dbReference type="PANTHER" id="PTHR24173">
    <property type="entry name" value="ANKYRIN REPEAT CONTAINING"/>
    <property type="match status" value="1"/>
</dbReference>
<evidence type="ECO:0000256" key="2">
    <source>
        <dbReference type="ARBA" id="ARBA00023043"/>
    </source>
</evidence>
<gene>
    <name evidence="5" type="primary">LOC112050149</name>
</gene>
<organism evidence="4 5">
    <name type="scientific">Bicyclus anynana</name>
    <name type="common">Squinting bush brown butterfly</name>
    <dbReference type="NCBI Taxonomy" id="110368"/>
    <lineage>
        <taxon>Eukaryota</taxon>
        <taxon>Metazoa</taxon>
        <taxon>Ecdysozoa</taxon>
        <taxon>Arthropoda</taxon>
        <taxon>Hexapoda</taxon>
        <taxon>Insecta</taxon>
        <taxon>Pterygota</taxon>
        <taxon>Neoptera</taxon>
        <taxon>Endopterygota</taxon>
        <taxon>Lepidoptera</taxon>
        <taxon>Glossata</taxon>
        <taxon>Ditrysia</taxon>
        <taxon>Papilionoidea</taxon>
        <taxon>Nymphalidae</taxon>
        <taxon>Satyrinae</taxon>
        <taxon>Satyrini</taxon>
        <taxon>Mycalesina</taxon>
        <taxon>Bicyclus</taxon>
    </lineage>
</organism>
<evidence type="ECO:0000256" key="1">
    <source>
        <dbReference type="ARBA" id="ARBA00022737"/>
    </source>
</evidence>
<dbReference type="PROSITE" id="PS50297">
    <property type="entry name" value="ANK_REP_REGION"/>
    <property type="match status" value="2"/>
</dbReference>
<feature type="repeat" description="ANK" evidence="3">
    <location>
        <begin position="113"/>
        <end position="145"/>
    </location>
</feature>
<evidence type="ECO:0000313" key="4">
    <source>
        <dbReference type="Proteomes" id="UP001652582"/>
    </source>
</evidence>
<dbReference type="Pfam" id="PF12796">
    <property type="entry name" value="Ank_2"/>
    <property type="match status" value="1"/>
</dbReference>
<keyword evidence="2 3" id="KW-0040">ANK repeat</keyword>
<reference evidence="5" key="1">
    <citation type="submission" date="2025-08" db="UniProtKB">
        <authorList>
            <consortium name="RefSeq"/>
        </authorList>
    </citation>
    <scope>IDENTIFICATION</scope>
</reference>
<sequence length="636" mass="66262">MLEQKEGPRLGACGKTRAPAEEAYLDALFSDLMHEVTHGAPGARLSARLRAALERLPPGVRRGVAARTRDGCAPLFVAARRGNVELVDYLVHVCAAELEQRGVFTLAHDGSQHRATPLWAAAVAGQLPALRALADAGAALDARSDSGSTPARSACFLAHAAVVRELLARGADAHAPDRGGGTCLINAVHSAPLCALLLAHGARVDAQDQRLKTALHYAAQEQRADTVRLLLAHGADPALRSRDGDDALRAAALRGAGPALELLLAREPAPGARADALELLGATQLGEARDAAAALRSWRRATALRAEHGAAKAGHAAAARALAAAALGGAREWAGAEALEALAADEDALHTQALLVVARVLGDRHPDTVARLVRRGAALAQAARQHECAALWGWALRLRVRRDSLLHADTGAAACALTRLLLAAPAPRHRDVLRAFALLAGRLPGARAQLARRPAPARRAAADRALRCAALLLHLLLRTAPDAAARARVGRRAARLVAADVRSAAGDSLLHLAASRLTADEFPSPRLARELLRAGASARATNAARCTPLHVAAVPRNFSTELVELLLAGGAHLDQPNAFGDSAAELVPLNRASRVCPLRHVSLACLAARAVLAAGVPLPPGALPATLRAFLDLHRA</sequence>
<feature type="repeat" description="ANK" evidence="3">
    <location>
        <begin position="505"/>
        <end position="543"/>
    </location>
</feature>
<dbReference type="Gene3D" id="1.25.40.20">
    <property type="entry name" value="Ankyrin repeat-containing domain"/>
    <property type="match status" value="3"/>
</dbReference>
<dbReference type="GeneID" id="112050149"/>
<protein>
    <submittedName>
        <fullName evidence="5">Protein fem-1 homolog CG6966</fullName>
    </submittedName>
</protein>
<dbReference type="Pfam" id="PF00023">
    <property type="entry name" value="Ank"/>
    <property type="match status" value="2"/>
</dbReference>
<dbReference type="PANTHER" id="PTHR24173:SF82">
    <property type="entry name" value="FI19351P1"/>
    <property type="match status" value="1"/>
</dbReference>